<keyword evidence="5 7" id="KW-1133">Transmembrane helix</keyword>
<dbReference type="GO" id="GO:0016020">
    <property type="term" value="C:membrane"/>
    <property type="evidence" value="ECO:0007669"/>
    <property type="project" value="UniProtKB-SubCell"/>
</dbReference>
<evidence type="ECO:0000256" key="3">
    <source>
        <dbReference type="ARBA" id="ARBA00022692"/>
    </source>
</evidence>
<dbReference type="AlphaFoldDB" id="A0ABD3A3L6"/>
<feature type="transmembrane region" description="Helical" evidence="7">
    <location>
        <begin position="26"/>
        <end position="46"/>
    </location>
</feature>
<evidence type="ECO:0000313" key="11">
    <source>
        <dbReference type="Proteomes" id="UP001630127"/>
    </source>
</evidence>
<comment type="caution">
    <text evidence="10">The sequence shown here is derived from an EMBL/GenBank/DDBJ whole genome shotgun (WGS) entry which is preliminary data.</text>
</comment>
<feature type="domain" description="Trichome birefringence-like C-terminal" evidence="8">
    <location>
        <begin position="125"/>
        <end position="411"/>
    </location>
</feature>
<evidence type="ECO:0000256" key="2">
    <source>
        <dbReference type="ARBA" id="ARBA00007727"/>
    </source>
</evidence>
<feature type="domain" description="Trichome birefringence-like N-terminal" evidence="9">
    <location>
        <begin position="72"/>
        <end position="124"/>
    </location>
</feature>
<evidence type="ECO:0000256" key="6">
    <source>
        <dbReference type="ARBA" id="ARBA00023136"/>
    </source>
</evidence>
<evidence type="ECO:0000313" key="10">
    <source>
        <dbReference type="EMBL" id="KAL3525788.1"/>
    </source>
</evidence>
<evidence type="ECO:0000256" key="5">
    <source>
        <dbReference type="ARBA" id="ARBA00022989"/>
    </source>
</evidence>
<protein>
    <recommendedName>
        <fullName evidence="12">Trichome birefringence-like N-terminal domain-containing protein</fullName>
    </recommendedName>
</protein>
<keyword evidence="11" id="KW-1185">Reference proteome</keyword>
<reference evidence="10 11" key="1">
    <citation type="submission" date="2024-11" db="EMBL/GenBank/DDBJ databases">
        <title>A near-complete genome assembly of Cinchona calisaya.</title>
        <authorList>
            <person name="Lian D.C."/>
            <person name="Zhao X.W."/>
            <person name="Wei L."/>
        </authorList>
    </citation>
    <scope>NUCLEOTIDE SEQUENCE [LARGE SCALE GENOMIC DNA]</scope>
    <source>
        <tissue evidence="10">Nenye</tissue>
    </source>
</reference>
<name>A0ABD3A3L6_9GENT</name>
<dbReference type="InterPro" id="IPR025846">
    <property type="entry name" value="TBL_N"/>
</dbReference>
<keyword evidence="6 7" id="KW-0472">Membrane</keyword>
<evidence type="ECO:0008006" key="12">
    <source>
        <dbReference type="Google" id="ProtNLM"/>
    </source>
</evidence>
<dbReference type="InterPro" id="IPR029962">
    <property type="entry name" value="TBL"/>
</dbReference>
<dbReference type="Pfam" id="PF13839">
    <property type="entry name" value="PC-Esterase"/>
    <property type="match status" value="1"/>
</dbReference>
<proteinExistence type="inferred from homology"/>
<accession>A0ABD3A3L6</accession>
<dbReference type="InterPro" id="IPR026057">
    <property type="entry name" value="TBL_C"/>
</dbReference>
<dbReference type="PANTHER" id="PTHR32285:SF13">
    <property type="entry name" value="TRICHOME BIREFRINGENCE-LIKE N-TERMINAL DOMAIN-CONTAINING PROTEIN"/>
    <property type="match status" value="1"/>
</dbReference>
<comment type="subcellular location">
    <subcellularLocation>
        <location evidence="1">Membrane</location>
        <topology evidence="1">Single-pass membrane protein</topology>
    </subcellularLocation>
</comment>
<sequence length="422" mass="48829">MMMKPNSSSSIITPFPSLCPENSKPLIFLVLSSLLLSTTVFYFYNFSSSPWQRGIRINNVGNSISNTSLKTQCNLFSGDWIPYPKGPFYTNATVCEIDDRQNCMKFGRPDTDFLKWRWKPDDCDLPLFDGTEFLQLMRGKSLAFVGDSLSRNQLQSLLCLLATVVDSVQVSHAPFSKARMWFYAEYNFTLAFYWSFHLVRSEDAEVNVNLTRMNVYLDEVDESWVTQVENFDFLIISSGQWFLRPLMYYEKGKLIGCYLCKKENITDLDVFYGYKMAFRTSFRALLNLKKFKGITFLRTFTPSHYENGYWNEGGTCNRTRPTPKHEMKLSDYFSELHSTQVAELRAAEMEGKKIRGLKFRLLEVTKMMTLRPDGHPSHYGHPASANIRTPDCAHWCLPGPVDTWNEALLQMLKMEAKSRDPR</sequence>
<evidence type="ECO:0000259" key="9">
    <source>
        <dbReference type="Pfam" id="PF14416"/>
    </source>
</evidence>
<dbReference type="EMBL" id="JBJUIK010000006">
    <property type="protein sequence ID" value="KAL3525788.1"/>
    <property type="molecule type" value="Genomic_DNA"/>
</dbReference>
<keyword evidence="3 7" id="KW-0812">Transmembrane</keyword>
<gene>
    <name evidence="10" type="ORF">ACH5RR_014160</name>
</gene>
<evidence type="ECO:0000256" key="1">
    <source>
        <dbReference type="ARBA" id="ARBA00004167"/>
    </source>
</evidence>
<evidence type="ECO:0000256" key="7">
    <source>
        <dbReference type="SAM" id="Phobius"/>
    </source>
</evidence>
<keyword evidence="4" id="KW-0735">Signal-anchor</keyword>
<dbReference type="Pfam" id="PF14416">
    <property type="entry name" value="PMR5N"/>
    <property type="match status" value="1"/>
</dbReference>
<comment type="similarity">
    <text evidence="2">Belongs to the PC-esterase family. TBL subfamily.</text>
</comment>
<evidence type="ECO:0000256" key="4">
    <source>
        <dbReference type="ARBA" id="ARBA00022968"/>
    </source>
</evidence>
<dbReference type="PANTHER" id="PTHR32285">
    <property type="entry name" value="PROTEIN TRICHOME BIREFRINGENCE-LIKE 9-RELATED"/>
    <property type="match status" value="1"/>
</dbReference>
<organism evidence="10 11">
    <name type="scientific">Cinchona calisaya</name>
    <dbReference type="NCBI Taxonomy" id="153742"/>
    <lineage>
        <taxon>Eukaryota</taxon>
        <taxon>Viridiplantae</taxon>
        <taxon>Streptophyta</taxon>
        <taxon>Embryophyta</taxon>
        <taxon>Tracheophyta</taxon>
        <taxon>Spermatophyta</taxon>
        <taxon>Magnoliopsida</taxon>
        <taxon>eudicotyledons</taxon>
        <taxon>Gunneridae</taxon>
        <taxon>Pentapetalae</taxon>
        <taxon>asterids</taxon>
        <taxon>lamiids</taxon>
        <taxon>Gentianales</taxon>
        <taxon>Rubiaceae</taxon>
        <taxon>Cinchonoideae</taxon>
        <taxon>Cinchoneae</taxon>
        <taxon>Cinchona</taxon>
    </lineage>
</organism>
<dbReference type="Proteomes" id="UP001630127">
    <property type="component" value="Unassembled WGS sequence"/>
</dbReference>
<evidence type="ECO:0000259" key="8">
    <source>
        <dbReference type="Pfam" id="PF13839"/>
    </source>
</evidence>